<comment type="caution">
    <text evidence="2">The sequence shown here is derived from an EMBL/GenBank/DDBJ whole genome shotgun (WGS) entry which is preliminary data.</text>
</comment>
<gene>
    <name evidence="2" type="ORF">R3P38DRAFT_2843576</name>
</gene>
<organism evidence="2 3">
    <name type="scientific">Favolaschia claudopus</name>
    <dbReference type="NCBI Taxonomy" id="2862362"/>
    <lineage>
        <taxon>Eukaryota</taxon>
        <taxon>Fungi</taxon>
        <taxon>Dikarya</taxon>
        <taxon>Basidiomycota</taxon>
        <taxon>Agaricomycotina</taxon>
        <taxon>Agaricomycetes</taxon>
        <taxon>Agaricomycetidae</taxon>
        <taxon>Agaricales</taxon>
        <taxon>Marasmiineae</taxon>
        <taxon>Mycenaceae</taxon>
        <taxon>Favolaschia</taxon>
    </lineage>
</organism>
<feature type="compositionally biased region" description="Polar residues" evidence="1">
    <location>
        <begin position="282"/>
        <end position="304"/>
    </location>
</feature>
<dbReference type="Pfam" id="PF15496">
    <property type="entry name" value="DUF4646"/>
    <property type="match status" value="1"/>
</dbReference>
<sequence>MILLDDDPDSKTRPPPRPSQYSPQYQYPGTSNYTSSSSTATSPGSLRPGQWHSHHHHSSSESALSLSSTSFSPSSLPPLTATHSHTYLPGSASQHSNLQSPLFNVTPTPAASLTRIPPATLPRMPFKPMFLLADGNSLEAGFPHIIPPAPVVGQPHPFAMLDVNETDWIQFLTEMRTVANLTKKDRDTAYCIPIVSAIPLINFAIATAIEHHLRGKKPRLVSLLVDKWNHYFFHRRNIEIILMRGQKKLSGQSDQPVAGLYTPRSVGFKAADVIGMDNNNNSISPHNEFGVSQSRVTESDTGQSGKEKKKDRHQNKDKDKTYRLFIVSMDA</sequence>
<dbReference type="EMBL" id="JAWWNJ010000004">
    <property type="protein sequence ID" value="KAK7057902.1"/>
    <property type="molecule type" value="Genomic_DNA"/>
</dbReference>
<feature type="compositionally biased region" description="Low complexity" evidence="1">
    <location>
        <begin position="19"/>
        <end position="45"/>
    </location>
</feature>
<protein>
    <recommendedName>
        <fullName evidence="4">Ras modification protein ERF4</fullName>
    </recommendedName>
</protein>
<evidence type="ECO:0008006" key="4">
    <source>
        <dbReference type="Google" id="ProtNLM"/>
    </source>
</evidence>
<proteinExistence type="predicted"/>
<evidence type="ECO:0000256" key="1">
    <source>
        <dbReference type="SAM" id="MobiDB-lite"/>
    </source>
</evidence>
<dbReference type="Proteomes" id="UP001362999">
    <property type="component" value="Unassembled WGS sequence"/>
</dbReference>
<evidence type="ECO:0000313" key="2">
    <source>
        <dbReference type="EMBL" id="KAK7057902.1"/>
    </source>
</evidence>
<keyword evidence="3" id="KW-1185">Reference proteome</keyword>
<feature type="compositionally biased region" description="Low complexity" evidence="1">
    <location>
        <begin position="60"/>
        <end position="84"/>
    </location>
</feature>
<evidence type="ECO:0000313" key="3">
    <source>
        <dbReference type="Proteomes" id="UP001362999"/>
    </source>
</evidence>
<feature type="compositionally biased region" description="Polar residues" evidence="1">
    <location>
        <begin position="91"/>
        <end position="103"/>
    </location>
</feature>
<feature type="region of interest" description="Disordered" evidence="1">
    <location>
        <begin position="1"/>
        <end position="103"/>
    </location>
</feature>
<dbReference type="AlphaFoldDB" id="A0AAW0E2C1"/>
<name>A0AAW0E2C1_9AGAR</name>
<feature type="region of interest" description="Disordered" evidence="1">
    <location>
        <begin position="282"/>
        <end position="321"/>
    </location>
</feature>
<accession>A0AAW0E2C1</accession>
<dbReference type="InterPro" id="IPR028018">
    <property type="entry name" value="DUF4646"/>
</dbReference>
<reference evidence="2 3" key="1">
    <citation type="journal article" date="2024" name="J Genomics">
        <title>Draft genome sequencing and assembly of Favolaschia claudopus CIRM-BRFM 2984 isolated from oak limbs.</title>
        <authorList>
            <person name="Navarro D."/>
            <person name="Drula E."/>
            <person name="Chaduli D."/>
            <person name="Cazenave R."/>
            <person name="Ahrendt S."/>
            <person name="Wang J."/>
            <person name="Lipzen A."/>
            <person name="Daum C."/>
            <person name="Barry K."/>
            <person name="Grigoriev I.V."/>
            <person name="Favel A."/>
            <person name="Rosso M.N."/>
            <person name="Martin F."/>
        </authorList>
    </citation>
    <scope>NUCLEOTIDE SEQUENCE [LARGE SCALE GENOMIC DNA]</scope>
    <source>
        <strain evidence="2 3">CIRM-BRFM 2984</strain>
    </source>
</reference>